<dbReference type="EMBL" id="JBHRTS010000008">
    <property type="protein sequence ID" value="MFC3195368.1"/>
    <property type="molecule type" value="Genomic_DNA"/>
</dbReference>
<dbReference type="Proteomes" id="UP001595533">
    <property type="component" value="Unassembled WGS sequence"/>
</dbReference>
<dbReference type="Gene3D" id="2.40.160.60">
    <property type="entry name" value="Outer membrane protein transport protein (OMPP1/FadL/TodX)"/>
    <property type="match status" value="1"/>
</dbReference>
<gene>
    <name evidence="2" type="ORF">ACFODZ_14030</name>
</gene>
<evidence type="ECO:0000313" key="2">
    <source>
        <dbReference type="EMBL" id="MFC3195368.1"/>
    </source>
</evidence>
<protein>
    <recommendedName>
        <fullName evidence="4">DUF5723 domain-containing protein</fullName>
    </recommendedName>
</protein>
<name>A0ABV7JGL3_9GAMM</name>
<organism evidence="2 3">
    <name type="scientific">Marinicella sediminis</name>
    <dbReference type="NCBI Taxonomy" id="1792834"/>
    <lineage>
        <taxon>Bacteria</taxon>
        <taxon>Pseudomonadati</taxon>
        <taxon>Pseudomonadota</taxon>
        <taxon>Gammaproteobacteria</taxon>
        <taxon>Lysobacterales</taxon>
        <taxon>Marinicellaceae</taxon>
        <taxon>Marinicella</taxon>
    </lineage>
</organism>
<dbReference type="SUPFAM" id="SSF56935">
    <property type="entry name" value="Porins"/>
    <property type="match status" value="1"/>
</dbReference>
<keyword evidence="3" id="KW-1185">Reference proteome</keyword>
<evidence type="ECO:0000313" key="3">
    <source>
        <dbReference type="Proteomes" id="UP001595533"/>
    </source>
</evidence>
<dbReference type="RefSeq" id="WP_077413021.1">
    <property type="nucleotide sequence ID" value="NZ_JBHRTS010000008.1"/>
</dbReference>
<feature type="chain" id="PRO_5045219566" description="DUF5723 domain-containing protein" evidence="1">
    <location>
        <begin position="25"/>
        <end position="408"/>
    </location>
</feature>
<reference evidence="3" key="1">
    <citation type="journal article" date="2019" name="Int. J. Syst. Evol. Microbiol.">
        <title>The Global Catalogue of Microorganisms (GCM) 10K type strain sequencing project: providing services to taxonomists for standard genome sequencing and annotation.</title>
        <authorList>
            <consortium name="The Broad Institute Genomics Platform"/>
            <consortium name="The Broad Institute Genome Sequencing Center for Infectious Disease"/>
            <person name="Wu L."/>
            <person name="Ma J."/>
        </authorList>
    </citation>
    <scope>NUCLEOTIDE SEQUENCE [LARGE SCALE GENOMIC DNA]</scope>
    <source>
        <strain evidence="3">KCTC 42953</strain>
    </source>
</reference>
<sequence length="408" mass="46153">MLKKLNKFTPALCLSLLMSPVVTSAYVYDAAENLSQWGTTQDAEMNLIDGKMDLGHWRNAIANRIYPNFYDTLQISQLDQFASQLSFQGAKLYFKTDSNTRLLDLKDGKSYFFTFDYDQSFLQTVQFQENPFKYDQFLLSEKDSFRRSIFAPGFAYRVNDDSEVSLAVVFAQQNYSDVNFLASEINGFNQLDLYAVSFNETSNGLGLSAGFSQRLADWLIVDTQYQSKIDMDGFSRLLGVQADPADFDVPEQIDFAFGFGLTERDAITLRATHSIYSDINAFVSRSYPDIFLTFLNDFESPEFLWDDHTVYSFSYEHSFKNGAVLNVEYAGRQQPPATDEDLTTILEAISAPYSVRVGLTTPLLGGELDIYASYAPKPLNFGRTDFGSVSSELKGKHTEAVLSWLFTF</sequence>
<proteinExistence type="predicted"/>
<comment type="caution">
    <text evidence="2">The sequence shown here is derived from an EMBL/GenBank/DDBJ whole genome shotgun (WGS) entry which is preliminary data.</text>
</comment>
<feature type="signal peptide" evidence="1">
    <location>
        <begin position="1"/>
        <end position="24"/>
    </location>
</feature>
<evidence type="ECO:0008006" key="4">
    <source>
        <dbReference type="Google" id="ProtNLM"/>
    </source>
</evidence>
<evidence type="ECO:0000256" key="1">
    <source>
        <dbReference type="SAM" id="SignalP"/>
    </source>
</evidence>
<accession>A0ABV7JGL3</accession>
<keyword evidence="1" id="KW-0732">Signal</keyword>